<organism evidence="10 11">
    <name type="scientific">Salpingoeca rosetta (strain ATCC 50818 / BSB-021)</name>
    <dbReference type="NCBI Taxonomy" id="946362"/>
    <lineage>
        <taxon>Eukaryota</taxon>
        <taxon>Choanoflagellata</taxon>
        <taxon>Craspedida</taxon>
        <taxon>Salpingoecidae</taxon>
        <taxon>Salpingoeca</taxon>
    </lineage>
</organism>
<dbReference type="PROSITE" id="PS00599">
    <property type="entry name" value="AA_TRANSFER_CLASS_2"/>
    <property type="match status" value="1"/>
</dbReference>
<dbReference type="OrthoDB" id="65434at2759"/>
<evidence type="ECO:0000256" key="6">
    <source>
        <dbReference type="ARBA" id="ARBA00048528"/>
    </source>
</evidence>
<keyword evidence="4 10" id="KW-0808">Transferase</keyword>
<evidence type="ECO:0000259" key="9">
    <source>
        <dbReference type="Pfam" id="PF00155"/>
    </source>
</evidence>
<dbReference type="RefSeq" id="XP_004996916.1">
    <property type="nucleotide sequence ID" value="XM_004996859.1"/>
</dbReference>
<dbReference type="GO" id="GO:0046513">
    <property type="term" value="P:ceramide biosynthetic process"/>
    <property type="evidence" value="ECO:0007669"/>
    <property type="project" value="TreeGrafter"/>
</dbReference>
<name>F2U260_SALR5</name>
<dbReference type="InterPro" id="IPR015421">
    <property type="entry name" value="PyrdxlP-dep_Trfase_major"/>
</dbReference>
<dbReference type="PANTHER" id="PTHR13693">
    <property type="entry name" value="CLASS II AMINOTRANSFERASE/8-AMINO-7-OXONONANOATE SYNTHASE"/>
    <property type="match status" value="1"/>
</dbReference>
<dbReference type="GO" id="GO:0016020">
    <property type="term" value="C:membrane"/>
    <property type="evidence" value="ECO:0007669"/>
    <property type="project" value="GOC"/>
</dbReference>
<keyword evidence="8" id="KW-0812">Transmembrane</keyword>
<dbReference type="InterPro" id="IPR001917">
    <property type="entry name" value="Aminotrans_II_pyridoxalP_BS"/>
</dbReference>
<dbReference type="InParanoid" id="F2U260"/>
<proteinExistence type="inferred from homology"/>
<dbReference type="Gene3D" id="3.90.1150.10">
    <property type="entry name" value="Aspartate Aminotransferase, domain 1"/>
    <property type="match status" value="1"/>
</dbReference>
<feature type="domain" description="Aminotransferase class I/classII large" evidence="9">
    <location>
        <begin position="131"/>
        <end position="361"/>
    </location>
</feature>
<dbReference type="GO" id="GO:0030170">
    <property type="term" value="F:pyridoxal phosphate binding"/>
    <property type="evidence" value="ECO:0007669"/>
    <property type="project" value="InterPro"/>
</dbReference>
<dbReference type="InterPro" id="IPR015424">
    <property type="entry name" value="PyrdxlP-dep_Trfase"/>
</dbReference>
<comment type="catalytic activity">
    <reaction evidence="6">
        <text>L-serine + hexadecanoyl-CoA + H(+) = 3-oxosphinganine + CO2 + CoA</text>
        <dbReference type="Rhea" id="RHEA:14761"/>
        <dbReference type="ChEBI" id="CHEBI:15378"/>
        <dbReference type="ChEBI" id="CHEBI:16526"/>
        <dbReference type="ChEBI" id="CHEBI:33384"/>
        <dbReference type="ChEBI" id="CHEBI:57287"/>
        <dbReference type="ChEBI" id="CHEBI:57379"/>
        <dbReference type="ChEBI" id="CHEBI:58299"/>
        <dbReference type="EC" id="2.3.1.50"/>
    </reaction>
</comment>
<sequence length="406" mass="45635">MASATKKQAKKGQQQEEGAVFQEDFEPTPFWVAVMTYLGYAVLFLYGRLRDFMRNHNFEQSKTAKEMSKMKSFPPLYRDFEAFYTRNLYRRIRDCWNRPICSTPGSTFTLVERESKDHGWTFQPTGEKKSYINLGSYNYLGFAENKGPCADATIDAIKKYGVTYSSPRAELGTSTIHKELEDCVARFIGKEDAMVFGMGFATNSTNMPVLVGKGCLLISDELNHASLVLGARLTGAKIKVFRHNDMEHLESILRTSIIEGQPRTHRPWRKILIVVEGVYSMEGSLVNLPEVIRLKKKYGAYVYLDEAHSIGALGPTGRGVVEHFGCDVNDIDIMMGTFTKSFGGAGGYIAADKVIIDRIRAHSHSQRRCEALDEVADLLGLKYSQHHKPRAFRDIKQIAAAAADKL</sequence>
<dbReference type="Gene3D" id="3.40.640.10">
    <property type="entry name" value="Type I PLP-dependent aspartate aminotransferase-like (Major domain)"/>
    <property type="match status" value="1"/>
</dbReference>
<evidence type="ECO:0000256" key="8">
    <source>
        <dbReference type="SAM" id="Phobius"/>
    </source>
</evidence>
<dbReference type="KEGG" id="sre:PTSG_02423"/>
<reference evidence="10" key="1">
    <citation type="submission" date="2009-08" db="EMBL/GenBank/DDBJ databases">
        <title>Annotation of Salpingoeca rosetta.</title>
        <authorList>
            <consortium name="The Broad Institute Genome Sequencing Platform"/>
            <person name="Russ C."/>
            <person name="Cuomo C."/>
            <person name="Burger G."/>
            <person name="Gray M.W."/>
            <person name="Holland P.W.H."/>
            <person name="King N."/>
            <person name="Lang F.B.F."/>
            <person name="Roger A.J."/>
            <person name="Ruiz-Trillo I."/>
            <person name="Young S.K."/>
            <person name="Zeng Q."/>
            <person name="Gargeya S."/>
            <person name="Alvarado L."/>
            <person name="Berlin A."/>
            <person name="Chapman S.B."/>
            <person name="Chen Z."/>
            <person name="Freedman E."/>
            <person name="Gellesch M."/>
            <person name="Goldberg J."/>
            <person name="Griggs A."/>
            <person name="Gujja S."/>
            <person name="Heilman E."/>
            <person name="Heiman D."/>
            <person name="Howarth C."/>
            <person name="Mehta T."/>
            <person name="Neiman D."/>
            <person name="Pearson M."/>
            <person name="Roberts A."/>
            <person name="Saif S."/>
            <person name="Shea T."/>
            <person name="Shenoy N."/>
            <person name="Sisk P."/>
            <person name="Stolte C."/>
            <person name="Sykes S."/>
            <person name="White J."/>
            <person name="Yandava C."/>
            <person name="Haas B."/>
            <person name="Nusbaum C."/>
            <person name="Birren B."/>
        </authorList>
    </citation>
    <scope>NUCLEOTIDE SEQUENCE</scope>
    <source>
        <strain evidence="10">ATCC 50818</strain>
    </source>
</reference>
<accession>F2U260</accession>
<gene>
    <name evidence="10" type="ORF">PTSG_02423</name>
</gene>
<evidence type="ECO:0000256" key="2">
    <source>
        <dbReference type="ARBA" id="ARBA00008392"/>
    </source>
</evidence>
<keyword evidence="8" id="KW-1133">Transmembrane helix</keyword>
<feature type="transmembrane region" description="Helical" evidence="8">
    <location>
        <begin position="30"/>
        <end position="47"/>
    </location>
</feature>
<dbReference type="eggNOG" id="KOG1357">
    <property type="taxonomic scope" value="Eukaryota"/>
</dbReference>
<dbReference type="AlphaFoldDB" id="F2U260"/>
<dbReference type="GO" id="GO:0004758">
    <property type="term" value="F:serine C-palmitoyltransferase activity"/>
    <property type="evidence" value="ECO:0007669"/>
    <property type="project" value="UniProtKB-EC"/>
</dbReference>
<dbReference type="InterPro" id="IPR050087">
    <property type="entry name" value="AON_synthase_class-II"/>
</dbReference>
<dbReference type="OMA" id="CVKIGIQ"/>
<dbReference type="STRING" id="946362.F2U260"/>
<evidence type="ECO:0000313" key="11">
    <source>
        <dbReference type="Proteomes" id="UP000007799"/>
    </source>
</evidence>
<dbReference type="EMBL" id="GL832959">
    <property type="protein sequence ID" value="EGD81712.1"/>
    <property type="molecule type" value="Genomic_DNA"/>
</dbReference>
<evidence type="ECO:0000256" key="5">
    <source>
        <dbReference type="ARBA" id="ARBA00022898"/>
    </source>
</evidence>
<dbReference type="Pfam" id="PF00155">
    <property type="entry name" value="Aminotran_1_2"/>
    <property type="match status" value="1"/>
</dbReference>
<dbReference type="GeneID" id="16077508"/>
<keyword evidence="8" id="KW-0472">Membrane</keyword>
<comment type="cofactor">
    <cofactor evidence="1 7">
        <name>pyridoxal 5'-phosphate</name>
        <dbReference type="ChEBI" id="CHEBI:597326"/>
    </cofactor>
</comment>
<dbReference type="InterPro" id="IPR004839">
    <property type="entry name" value="Aminotransferase_I/II_large"/>
</dbReference>
<dbReference type="GO" id="GO:0046512">
    <property type="term" value="P:sphingosine biosynthetic process"/>
    <property type="evidence" value="ECO:0007669"/>
    <property type="project" value="TreeGrafter"/>
</dbReference>
<comment type="similarity">
    <text evidence="2 7">Belongs to the class-II pyridoxal-phosphate-dependent aminotransferase family.</text>
</comment>
<dbReference type="InterPro" id="IPR015422">
    <property type="entry name" value="PyrdxlP-dep_Trfase_small"/>
</dbReference>
<dbReference type="EC" id="2.3.1.50" evidence="3"/>
<evidence type="ECO:0000313" key="10">
    <source>
        <dbReference type="EMBL" id="EGD81712.1"/>
    </source>
</evidence>
<keyword evidence="11" id="KW-1185">Reference proteome</keyword>
<evidence type="ECO:0000256" key="7">
    <source>
        <dbReference type="RuleBase" id="RU003693"/>
    </source>
</evidence>
<dbReference type="PANTHER" id="PTHR13693:SF3">
    <property type="entry name" value="LD36009P"/>
    <property type="match status" value="1"/>
</dbReference>
<keyword evidence="5 7" id="KW-0663">Pyridoxal phosphate</keyword>
<protein>
    <recommendedName>
        <fullName evidence="3">serine C-palmitoyltransferase</fullName>
        <ecNumber evidence="3">2.3.1.50</ecNumber>
    </recommendedName>
</protein>
<dbReference type="SUPFAM" id="SSF53383">
    <property type="entry name" value="PLP-dependent transferases"/>
    <property type="match status" value="1"/>
</dbReference>
<evidence type="ECO:0000256" key="1">
    <source>
        <dbReference type="ARBA" id="ARBA00001933"/>
    </source>
</evidence>
<dbReference type="GO" id="GO:0017059">
    <property type="term" value="C:serine palmitoyltransferase complex"/>
    <property type="evidence" value="ECO:0007669"/>
    <property type="project" value="TreeGrafter"/>
</dbReference>
<dbReference type="Proteomes" id="UP000007799">
    <property type="component" value="Unassembled WGS sequence"/>
</dbReference>
<evidence type="ECO:0000256" key="3">
    <source>
        <dbReference type="ARBA" id="ARBA00013220"/>
    </source>
</evidence>
<evidence type="ECO:0000256" key="4">
    <source>
        <dbReference type="ARBA" id="ARBA00022679"/>
    </source>
</evidence>